<comment type="similarity">
    <text evidence="3">Belongs to the UDP-glucose/GDP-mannose dehydrogenase family.</text>
</comment>
<dbReference type="GO" id="GO:0016616">
    <property type="term" value="F:oxidoreductase activity, acting on the CH-OH group of donors, NAD or NADP as acceptor"/>
    <property type="evidence" value="ECO:0007669"/>
    <property type="project" value="InterPro"/>
</dbReference>
<gene>
    <name evidence="5" type="ORF">D0C37_02810</name>
</gene>
<sequence length="435" mass="46271">MSSDFPHRSTGGSADALSPRLVVAGLGYVGLPLAVRAAEAGYAVTGVDTDAYRVKSAAAGDSYIEDIGGARLRAAVDSGRLRTTDDYAAAGTLDIGVITVPTPLRGGSPDLRYVEAAGRGLAPLLRPGALVVLESTSYPGTTEEVLLPVLEEGSGLRAGAGFHLGYSPERIDPGNPRWTLENTPKLVSGIDAASLAAVEEFYGHLVERTVPVSGPRTAELTKLLENTFRQVNIALINELALCARPLGVDIWEAVEAAATKPYGFMPFRPGPGVGGHCLPVDPAYLSWDVERQLGHDVRFISLAGEVNDRMPGHVVERVAAGLRERGKELSGARVLALRLAYKKNTGDLRESPAVTVCALLPESGARLRAVDPYADPRALDSDTVRVPLTEEEVRAADAVLVLTDHDTFDYALVARCASYVFDARDRCPGPRTERL</sequence>
<dbReference type="PANTHER" id="PTHR43491:SF1">
    <property type="entry name" value="UDP-N-ACETYL-D-MANNOSAMINE DEHYDROGENASE"/>
    <property type="match status" value="1"/>
</dbReference>
<dbReference type="Pfam" id="PF03721">
    <property type="entry name" value="UDPG_MGDP_dh_N"/>
    <property type="match status" value="1"/>
</dbReference>
<dbReference type="SUPFAM" id="SSF51735">
    <property type="entry name" value="NAD(P)-binding Rossmann-fold domains"/>
    <property type="match status" value="1"/>
</dbReference>
<dbReference type="InterPro" id="IPR008927">
    <property type="entry name" value="6-PGluconate_DH-like_C_sf"/>
</dbReference>
<evidence type="ECO:0000256" key="2">
    <source>
        <dbReference type="ARBA" id="ARBA00023027"/>
    </source>
</evidence>
<protein>
    <submittedName>
        <fullName evidence="5">Nucleotide sugar dehydrogenase</fullName>
    </submittedName>
</protein>
<dbReference type="PIRSF" id="PIRSF000124">
    <property type="entry name" value="UDPglc_GDPman_dh"/>
    <property type="match status" value="1"/>
</dbReference>
<keyword evidence="2" id="KW-0520">NAD</keyword>
<keyword evidence="1" id="KW-0560">Oxidoreductase</keyword>
<dbReference type="Gene3D" id="3.40.50.720">
    <property type="entry name" value="NAD(P)-binding Rossmann-like Domain"/>
    <property type="match status" value="2"/>
</dbReference>
<dbReference type="InterPro" id="IPR014026">
    <property type="entry name" value="UDP-Glc/GDP-Man_DH_dimer"/>
</dbReference>
<dbReference type="InterPro" id="IPR017476">
    <property type="entry name" value="UDP-Glc/GDP-Man"/>
</dbReference>
<dbReference type="PANTHER" id="PTHR43491">
    <property type="entry name" value="UDP-N-ACETYL-D-MANNOSAMINE DEHYDROGENASE"/>
    <property type="match status" value="1"/>
</dbReference>
<evidence type="ECO:0000256" key="1">
    <source>
        <dbReference type="ARBA" id="ARBA00023002"/>
    </source>
</evidence>
<feature type="domain" description="UDP-glucose/GDP-mannose dehydrogenase C-terminal" evidence="4">
    <location>
        <begin position="335"/>
        <end position="429"/>
    </location>
</feature>
<dbReference type="GO" id="GO:0016628">
    <property type="term" value="F:oxidoreductase activity, acting on the CH-CH group of donors, NAD or NADP as acceptor"/>
    <property type="evidence" value="ECO:0007669"/>
    <property type="project" value="InterPro"/>
</dbReference>
<dbReference type="AlphaFoldDB" id="A0A385D5I7"/>
<dbReference type="Proteomes" id="UP000259636">
    <property type="component" value="Chromosome"/>
</dbReference>
<dbReference type="InterPro" id="IPR036291">
    <property type="entry name" value="NAD(P)-bd_dom_sf"/>
</dbReference>
<dbReference type="InterPro" id="IPR028359">
    <property type="entry name" value="UDP_ManNAc/GlcNAc_DH"/>
</dbReference>
<dbReference type="SUPFAM" id="SSF52413">
    <property type="entry name" value="UDP-glucose/GDP-mannose dehydrogenase C-terminal domain"/>
    <property type="match status" value="1"/>
</dbReference>
<dbReference type="KEGG" id="sky:D0C37_02810"/>
<dbReference type="InterPro" id="IPR036220">
    <property type="entry name" value="UDP-Glc/GDP-Man_DH_C_sf"/>
</dbReference>
<dbReference type="Pfam" id="PF00984">
    <property type="entry name" value="UDPG_MGDP_dh"/>
    <property type="match status" value="1"/>
</dbReference>
<reference evidence="5 6" key="1">
    <citation type="submission" date="2018-08" db="EMBL/GenBank/DDBJ databases">
        <authorList>
            <person name="Ferrada E.E."/>
            <person name="Latorre B.A."/>
        </authorList>
    </citation>
    <scope>NUCLEOTIDE SEQUENCE [LARGE SCALE GENOMIC DNA]</scope>
    <source>
        <strain evidence="5 6">VK-A60T</strain>
    </source>
</reference>
<dbReference type="GO" id="GO:0000271">
    <property type="term" value="P:polysaccharide biosynthetic process"/>
    <property type="evidence" value="ECO:0007669"/>
    <property type="project" value="InterPro"/>
</dbReference>
<dbReference type="EMBL" id="CP031742">
    <property type="protein sequence ID" value="AXQ53642.1"/>
    <property type="molecule type" value="Genomic_DNA"/>
</dbReference>
<dbReference type="NCBIfam" id="TIGR03026">
    <property type="entry name" value="NDP-sugDHase"/>
    <property type="match status" value="1"/>
</dbReference>
<dbReference type="PIRSF" id="PIRSF500136">
    <property type="entry name" value="UDP_ManNAc_DH"/>
    <property type="match status" value="1"/>
</dbReference>
<evidence type="ECO:0000256" key="3">
    <source>
        <dbReference type="PIRNR" id="PIRNR000124"/>
    </source>
</evidence>
<dbReference type="GO" id="GO:0051287">
    <property type="term" value="F:NAD binding"/>
    <property type="evidence" value="ECO:0007669"/>
    <property type="project" value="InterPro"/>
</dbReference>
<dbReference type="InterPro" id="IPR001732">
    <property type="entry name" value="UDP-Glc/GDP-Man_DH_N"/>
</dbReference>
<organism evidence="5 6">
    <name type="scientific">Streptomyces koyangensis</name>
    <dbReference type="NCBI Taxonomy" id="188770"/>
    <lineage>
        <taxon>Bacteria</taxon>
        <taxon>Bacillati</taxon>
        <taxon>Actinomycetota</taxon>
        <taxon>Actinomycetes</taxon>
        <taxon>Kitasatosporales</taxon>
        <taxon>Streptomycetaceae</taxon>
        <taxon>Streptomyces</taxon>
        <taxon>Streptomyces aurantiacus group</taxon>
    </lineage>
</organism>
<proteinExistence type="inferred from homology"/>
<dbReference type="SUPFAM" id="SSF48179">
    <property type="entry name" value="6-phosphogluconate dehydrogenase C-terminal domain-like"/>
    <property type="match status" value="1"/>
</dbReference>
<evidence type="ECO:0000313" key="6">
    <source>
        <dbReference type="Proteomes" id="UP000259636"/>
    </source>
</evidence>
<dbReference type="InterPro" id="IPR014027">
    <property type="entry name" value="UDP-Glc/GDP-Man_DH_C"/>
</dbReference>
<dbReference type="SMART" id="SM00984">
    <property type="entry name" value="UDPG_MGDP_dh_C"/>
    <property type="match status" value="1"/>
</dbReference>
<dbReference type="Pfam" id="PF03720">
    <property type="entry name" value="UDPG_MGDP_dh_C"/>
    <property type="match status" value="1"/>
</dbReference>
<evidence type="ECO:0000259" key="4">
    <source>
        <dbReference type="SMART" id="SM00984"/>
    </source>
</evidence>
<name>A0A385D5I7_9ACTN</name>
<accession>A0A385D5I7</accession>
<evidence type="ECO:0000313" key="5">
    <source>
        <dbReference type="EMBL" id="AXQ53642.1"/>
    </source>
</evidence>